<dbReference type="EMBL" id="LUEZ02000055">
    <property type="protein sequence ID" value="RDB21242.1"/>
    <property type="molecule type" value="Genomic_DNA"/>
</dbReference>
<feature type="compositionally biased region" description="Basic and acidic residues" evidence="1">
    <location>
        <begin position="355"/>
        <end position="372"/>
    </location>
</feature>
<dbReference type="Proteomes" id="UP000076154">
    <property type="component" value="Unassembled WGS sequence"/>
</dbReference>
<evidence type="ECO:0000313" key="2">
    <source>
        <dbReference type="EMBL" id="RDB21242.1"/>
    </source>
</evidence>
<reference evidence="2" key="1">
    <citation type="submission" date="2018-04" db="EMBL/GenBank/DDBJ databases">
        <title>Whole genome sequencing of Hypsizygus marmoreus.</title>
        <authorList>
            <person name="Choi I.-G."/>
            <person name="Min B."/>
            <person name="Kim J.-G."/>
            <person name="Kim S."/>
            <person name="Oh Y.-L."/>
            <person name="Kong W.-S."/>
            <person name="Park H."/>
            <person name="Jeong J."/>
            <person name="Song E.-S."/>
        </authorList>
    </citation>
    <scope>NUCLEOTIDE SEQUENCE [LARGE SCALE GENOMIC DNA]</scope>
    <source>
        <strain evidence="2">51987-8</strain>
    </source>
</reference>
<feature type="compositionally biased region" description="Pro residues" evidence="1">
    <location>
        <begin position="373"/>
        <end position="392"/>
    </location>
</feature>
<name>A0A369JIU8_HYPMA</name>
<feature type="compositionally biased region" description="Gly residues" evidence="1">
    <location>
        <begin position="393"/>
        <end position="417"/>
    </location>
</feature>
<sequence>MVALRLELNTESDDAPSIASVTSSFATKPSLLPQDIIDRGISELSFVRFTLNEELRMDLESNVRQLQAILDEASSLISERSNTFKIDPKGAFLGILKGAQDLGQLHAAWIGLRKWLELGLKNFEKYDEEYKATTVEELPNSPVSTFPDLYEGMDRMTGDEHLRHVFTNVPHQYDLIPEKSRKRVSFFHNWDSLISVPSQLEEHFPARQKEKYPSIVFYDSEGHRQEVSTEPHTTTIEDYRTPASRNTDQLSFQGGLFGTGTEFREGDSLFSNLPDGSSYRKPDQNKGTFPIPSFHIPGFQGQPNVLYGMGTPRPPPSHLFGNFRDQKKERPLHLPPVNQQKESMRRKSSPSPDRNSSKAKEPDERKGNHDPPSDPPPRRNPPRGGPGGPPGGDPGGDPGGGRGNGDGNSQGRGGFGRFGDHNYSSRGWMGGNSGRSPPSGPPDPPGGNGGGNGGNGGQNPENPPPAYGSMIPTIKAELKLEQLPSWDGDHDAAIDYFWKIQQLASLGEHILQALGYWLWTRLKDRSPIQQWFATLTSQQQSHMRSHYINYLRGIKEQYLGSKWQLRMNTIYESQSFRQAGHEKESPSTFITRRTMYTRLLVKTNDGGPLEVYTIMLKAPIAWEPIIVLDNIQDTATLYSKVTQHESALIQATKLKDGRIITVDNLHRD</sequence>
<gene>
    <name evidence="2" type="ORF">Hypma_011321</name>
</gene>
<feature type="region of interest" description="Disordered" evidence="1">
    <location>
        <begin position="267"/>
        <end position="470"/>
    </location>
</feature>
<dbReference type="InParanoid" id="A0A369JIU8"/>
<keyword evidence="3" id="KW-1185">Reference proteome</keyword>
<accession>A0A369JIU8</accession>
<proteinExistence type="predicted"/>
<evidence type="ECO:0000256" key="1">
    <source>
        <dbReference type="SAM" id="MobiDB-lite"/>
    </source>
</evidence>
<organism evidence="2 3">
    <name type="scientific">Hypsizygus marmoreus</name>
    <name type="common">White beech mushroom</name>
    <name type="synonym">Agaricus marmoreus</name>
    <dbReference type="NCBI Taxonomy" id="39966"/>
    <lineage>
        <taxon>Eukaryota</taxon>
        <taxon>Fungi</taxon>
        <taxon>Dikarya</taxon>
        <taxon>Basidiomycota</taxon>
        <taxon>Agaricomycotina</taxon>
        <taxon>Agaricomycetes</taxon>
        <taxon>Agaricomycetidae</taxon>
        <taxon>Agaricales</taxon>
        <taxon>Tricholomatineae</taxon>
        <taxon>Lyophyllaceae</taxon>
        <taxon>Hypsizygus</taxon>
    </lineage>
</organism>
<evidence type="ECO:0000313" key="3">
    <source>
        <dbReference type="Proteomes" id="UP000076154"/>
    </source>
</evidence>
<comment type="caution">
    <text evidence="2">The sequence shown here is derived from an EMBL/GenBank/DDBJ whole genome shotgun (WGS) entry which is preliminary data.</text>
</comment>
<dbReference type="AlphaFoldDB" id="A0A369JIU8"/>
<feature type="compositionally biased region" description="Gly residues" evidence="1">
    <location>
        <begin position="446"/>
        <end position="457"/>
    </location>
</feature>
<protein>
    <submittedName>
        <fullName evidence="2">Uncharacterized protein</fullName>
    </submittedName>
</protein>
<dbReference type="OrthoDB" id="3062456at2759"/>